<dbReference type="GeneID" id="41322691"/>
<gene>
    <name evidence="1" type="ORF">A3207_04130</name>
</gene>
<dbReference type="EMBL" id="LVVT01000022">
    <property type="protein sequence ID" value="TQS81597.1"/>
    <property type="molecule type" value="Genomic_DNA"/>
</dbReference>
<dbReference type="AlphaFoldDB" id="A0A8J8PCS5"/>
<comment type="caution">
    <text evidence="1">The sequence shown here is derived from an EMBL/GenBank/DDBJ whole genome shotgun (WGS) entry which is preliminary data.</text>
</comment>
<evidence type="ECO:0000313" key="1">
    <source>
        <dbReference type="EMBL" id="TQS81597.1"/>
    </source>
</evidence>
<organism evidence="1 2">
    <name type="scientific">Candidatus Methanomassiliicoccus intestinalis</name>
    <dbReference type="NCBI Taxonomy" id="1406512"/>
    <lineage>
        <taxon>Archaea</taxon>
        <taxon>Methanobacteriati</taxon>
        <taxon>Thermoplasmatota</taxon>
        <taxon>Thermoplasmata</taxon>
        <taxon>Methanomassiliicoccales</taxon>
        <taxon>Methanomassiliicoccaceae</taxon>
        <taxon>Methanomassiliicoccus</taxon>
    </lineage>
</organism>
<protein>
    <submittedName>
        <fullName evidence="1">Uncharacterized protein</fullName>
    </submittedName>
</protein>
<dbReference type="RefSeq" id="WP_020448180.1">
    <property type="nucleotide sequence ID" value="NZ_CAYAYA010000045.1"/>
</dbReference>
<dbReference type="Proteomes" id="UP000752814">
    <property type="component" value="Unassembled WGS sequence"/>
</dbReference>
<accession>A0A8J8PCS5</accession>
<name>A0A8J8PCS5_9ARCH</name>
<reference evidence="1" key="1">
    <citation type="submission" date="2016-03" db="EMBL/GenBank/DDBJ databases">
        <authorList>
            <person name="Borrel G."/>
            <person name="Mccann A."/>
            <person name="O'Toole P.W."/>
        </authorList>
    </citation>
    <scope>NUCLEOTIDE SEQUENCE</scope>
    <source>
        <strain evidence="1">183</strain>
    </source>
</reference>
<evidence type="ECO:0000313" key="2">
    <source>
        <dbReference type="Proteomes" id="UP000752814"/>
    </source>
</evidence>
<proteinExistence type="predicted"/>
<sequence length="130" mass="15386">MWKVLGVETPIIAAGDVWISRMSELSSRKKDAPKFRELLSKANIRYYFDTIREVHVFYVRFPSDVEMSDLEFFRDFIVKLEKSSKIPVVEYEGESQTHTTIISSDEEQDDHVGRNNWWELGEDEVRKYAF</sequence>